<evidence type="ECO:0000313" key="2">
    <source>
        <dbReference type="Proteomes" id="UP000184211"/>
    </source>
</evidence>
<dbReference type="AlphaFoldDB" id="A0A1M5KJ27"/>
<keyword evidence="2" id="KW-1185">Reference proteome</keyword>
<dbReference type="STRING" id="870908.SAMN04488044_0991"/>
<evidence type="ECO:0008006" key="3">
    <source>
        <dbReference type="Google" id="ProtNLM"/>
    </source>
</evidence>
<reference evidence="2" key="1">
    <citation type="submission" date="2016-11" db="EMBL/GenBank/DDBJ databases">
        <authorList>
            <person name="Varghese N."/>
            <person name="Submissions S."/>
        </authorList>
    </citation>
    <scope>NUCLEOTIDE SEQUENCE [LARGE SCALE GENOMIC DNA]</scope>
    <source>
        <strain evidence="2">DSM 28223</strain>
    </source>
</reference>
<organism evidence="1 2">
    <name type="scientific">Cognatishimia maritima</name>
    <dbReference type="NCBI Taxonomy" id="870908"/>
    <lineage>
        <taxon>Bacteria</taxon>
        <taxon>Pseudomonadati</taxon>
        <taxon>Pseudomonadota</taxon>
        <taxon>Alphaproteobacteria</taxon>
        <taxon>Rhodobacterales</taxon>
        <taxon>Paracoccaceae</taxon>
        <taxon>Cognatishimia</taxon>
    </lineage>
</organism>
<dbReference type="Proteomes" id="UP000184211">
    <property type="component" value="Unassembled WGS sequence"/>
</dbReference>
<gene>
    <name evidence="1" type="ORF">SAMN04488044_0991</name>
</gene>
<name>A0A1M5KJ27_9RHOB</name>
<dbReference type="OrthoDB" id="7868311at2"/>
<evidence type="ECO:0000313" key="1">
    <source>
        <dbReference type="EMBL" id="SHG52884.1"/>
    </source>
</evidence>
<dbReference type="EMBL" id="FQWM01000001">
    <property type="protein sequence ID" value="SHG52884.1"/>
    <property type="molecule type" value="Genomic_DNA"/>
</dbReference>
<proteinExistence type="predicted"/>
<accession>A0A1M5KJ27</accession>
<sequence>MGPKIATCCYCGTRAALKLKGDVQHELACGSCGAPLHEIKQMPLTSRRPEKKQHYETPVSFRKQMKSKKKYKKKKKGFLSEIFDDLDDIFEIFD</sequence>
<protein>
    <recommendedName>
        <fullName evidence="3">TFIIB zinc-binding</fullName>
    </recommendedName>
</protein>